<evidence type="ECO:0000256" key="1">
    <source>
        <dbReference type="ARBA" id="ARBA00006274"/>
    </source>
</evidence>
<dbReference type="Gene3D" id="3.40.225.10">
    <property type="entry name" value="Class II aldolase/adducin N-terminal domain"/>
    <property type="match status" value="1"/>
</dbReference>
<dbReference type="Pfam" id="PF00596">
    <property type="entry name" value="Aldolase_II"/>
    <property type="match status" value="1"/>
</dbReference>
<gene>
    <name evidence="5" type="primary">LOC111101036</name>
</gene>
<feature type="compositionally biased region" description="Polar residues" evidence="2">
    <location>
        <begin position="466"/>
        <end position="485"/>
    </location>
</feature>
<feature type="region of interest" description="Disordered" evidence="2">
    <location>
        <begin position="1"/>
        <end position="20"/>
    </location>
</feature>
<feature type="region of interest" description="Disordered" evidence="2">
    <location>
        <begin position="463"/>
        <end position="495"/>
    </location>
</feature>
<feature type="compositionally biased region" description="Basic and acidic residues" evidence="2">
    <location>
        <begin position="701"/>
        <end position="721"/>
    </location>
</feature>
<dbReference type="Proteomes" id="UP000694844">
    <property type="component" value="Chromosome 6"/>
</dbReference>
<reference evidence="5" key="1">
    <citation type="submission" date="2025-08" db="UniProtKB">
        <authorList>
            <consortium name="RefSeq"/>
        </authorList>
    </citation>
    <scope>IDENTIFICATION</scope>
    <source>
        <tissue evidence="5">Whole sample</tissue>
    </source>
</reference>
<organism evidence="4 5">
    <name type="scientific">Crassostrea virginica</name>
    <name type="common">Eastern oyster</name>
    <dbReference type="NCBI Taxonomy" id="6565"/>
    <lineage>
        <taxon>Eukaryota</taxon>
        <taxon>Metazoa</taxon>
        <taxon>Spiralia</taxon>
        <taxon>Lophotrochozoa</taxon>
        <taxon>Mollusca</taxon>
        <taxon>Bivalvia</taxon>
        <taxon>Autobranchia</taxon>
        <taxon>Pteriomorphia</taxon>
        <taxon>Ostreida</taxon>
        <taxon>Ostreoidea</taxon>
        <taxon>Ostreidae</taxon>
        <taxon>Crassostrea</taxon>
    </lineage>
</organism>
<dbReference type="GO" id="GO:0005856">
    <property type="term" value="C:cytoskeleton"/>
    <property type="evidence" value="ECO:0007669"/>
    <property type="project" value="TreeGrafter"/>
</dbReference>
<dbReference type="SMART" id="SM01007">
    <property type="entry name" value="Aldolase_II"/>
    <property type="match status" value="1"/>
</dbReference>
<dbReference type="GO" id="GO:0014069">
    <property type="term" value="C:postsynaptic density"/>
    <property type="evidence" value="ECO:0007669"/>
    <property type="project" value="TreeGrafter"/>
</dbReference>
<feature type="region of interest" description="Disordered" evidence="2">
    <location>
        <begin position="599"/>
        <end position="788"/>
    </location>
</feature>
<feature type="compositionally biased region" description="Polar residues" evidence="2">
    <location>
        <begin position="676"/>
        <end position="686"/>
    </location>
</feature>
<dbReference type="PANTHER" id="PTHR10672">
    <property type="entry name" value="ADDUCIN"/>
    <property type="match status" value="1"/>
</dbReference>
<comment type="similarity">
    <text evidence="1">Belongs to the aldolase class II family. Adducin subfamily.</text>
</comment>
<dbReference type="InterPro" id="IPR051017">
    <property type="entry name" value="Aldolase-II_Adducin_sf"/>
</dbReference>
<dbReference type="GO" id="GO:0005886">
    <property type="term" value="C:plasma membrane"/>
    <property type="evidence" value="ECO:0007669"/>
    <property type="project" value="UniProtKB-SubCell"/>
</dbReference>
<dbReference type="InterPro" id="IPR001303">
    <property type="entry name" value="Aldolase_II/adducin_N"/>
</dbReference>
<dbReference type="SUPFAM" id="SSF53639">
    <property type="entry name" value="AraD/HMP-PK domain-like"/>
    <property type="match status" value="1"/>
</dbReference>
<proteinExistence type="inferred from homology"/>
<name>A0A8B8ABY3_CRAVI</name>
<dbReference type="OrthoDB" id="3238794at2759"/>
<evidence type="ECO:0000313" key="5">
    <source>
        <dbReference type="RefSeq" id="XP_022288991.1"/>
    </source>
</evidence>
<dbReference type="PANTHER" id="PTHR10672:SF3">
    <property type="entry name" value="PROTEIN HU-LI TAI SHAO"/>
    <property type="match status" value="1"/>
</dbReference>
<evidence type="ECO:0000256" key="2">
    <source>
        <dbReference type="SAM" id="MobiDB-lite"/>
    </source>
</evidence>
<protein>
    <submittedName>
        <fullName evidence="5">Alpha-adducin-like isoform X8</fullName>
    </submittedName>
</protein>
<feature type="compositionally biased region" description="Basic and acidic residues" evidence="2">
    <location>
        <begin position="643"/>
        <end position="658"/>
    </location>
</feature>
<dbReference type="RefSeq" id="XP_022288991.1">
    <property type="nucleotide sequence ID" value="XM_022433283.1"/>
</dbReference>
<sequence>MSNGTAHMNGPSTGKYIDTIDPDDPEYLKEMRRPAEVKEDVRQMHDRSRVSLILNSEAFRRELEEVVEEHIKSGPHPASLLALQQITDLLLPHSRGQAGLIGRGTAPVIPINDIKGTEGLGYSKGEKLLRCKLAACYRLVELNGWGHGIYNHITVRINQEQEHFLINPFGLTYGEITASSLVKVDMQGDVIEKGTTTLGINKAGFTLHSAIHQARPDLKCVIHLHTSAAVAVSTLKCGFLPMSQEALICGEVSYHEYNGILVDQEERDSLQRHLGPNNKIMFLRNHGVVACGATVEEAFHYAFNVMAACETQIKALPAGLDNIILVEDEVRRKTFSVGSQGGGGVDTSGKMWKTGELEFESLMRQLDNAGYRSGFVYRHPIIKAEVKRERCNDDVEIPPASSSFTYVFDGDYEHSKYMSPIKVAIERQKQHYKAGWLNSPNSYVKKEVEETGTTNPKKITKWIQEGSPSNSGTPVKLENPNQFAPQGSDPREFKKKQKDIRKDYYEDKVTAGPQSRVLEGLTWEEAQKLQAEGKLAGKYEDGTLSMAGDSVIVIGAASKGIIQRDQQHNVLVYKSQYQANPFENMTQDEIDRYKVEVEKKAKGEPVSTPTEDSLEPGPDGKLISTEERMQIIQQQQQQPETTTPEKKASVEVKPHVEPPKPVADDDDDVFVDESSAPISPATNGTTKESEEPRSSQLQRSESTREPPRSPEHHKINGDEKTGSPSKSDTLKSTDSASGGETLEDRSSKEGSPTKDTPSPTKDKKKKKNKFRMPSFSKSKKKESKESTI</sequence>
<evidence type="ECO:0000259" key="3">
    <source>
        <dbReference type="SMART" id="SM01007"/>
    </source>
</evidence>
<accession>A0A8B8ABY3</accession>
<dbReference type="NCBIfam" id="NF005451">
    <property type="entry name" value="PRK07044.1"/>
    <property type="match status" value="1"/>
</dbReference>
<evidence type="ECO:0000313" key="4">
    <source>
        <dbReference type="Proteomes" id="UP000694844"/>
    </source>
</evidence>
<feature type="compositionally biased region" description="Polar residues" evidence="2">
    <location>
        <begin position="1"/>
        <end position="12"/>
    </location>
</feature>
<dbReference type="GeneID" id="111101036"/>
<feature type="domain" description="Class II aldolase/adducin N-terminal" evidence="3">
    <location>
        <begin position="131"/>
        <end position="313"/>
    </location>
</feature>
<feature type="compositionally biased region" description="Basic and acidic residues" evidence="2">
    <location>
        <begin position="742"/>
        <end position="752"/>
    </location>
</feature>
<dbReference type="InterPro" id="IPR036409">
    <property type="entry name" value="Aldolase_II/adducin_N_sf"/>
</dbReference>
<dbReference type="FunFam" id="3.40.225.10:FF:000013">
    <property type="entry name" value="Class II aldolase"/>
    <property type="match status" value="1"/>
</dbReference>
<keyword evidence="4" id="KW-1185">Reference proteome</keyword>
<dbReference type="GO" id="GO:0051015">
    <property type="term" value="F:actin filament binding"/>
    <property type="evidence" value="ECO:0007669"/>
    <property type="project" value="TreeGrafter"/>
</dbReference>
<feature type="compositionally biased region" description="Polar residues" evidence="2">
    <location>
        <begin position="722"/>
        <end position="738"/>
    </location>
</feature>
<dbReference type="AlphaFoldDB" id="A0A8B8ABY3"/>